<evidence type="ECO:0000313" key="7">
    <source>
        <dbReference type="Proteomes" id="UP000291259"/>
    </source>
</evidence>
<sequence>MHSASSWRCAELVDAADVYKSGVLAGSLTRTPAGIAFDYADSYPADAPQVATTLPRTDAPLVTPAGAVPPFFAGLLPEGRRLTALRRAVKTSADDELSLLVAVGADTIGDVQVVAHGEQPPAESSGISIDARAGFRFDDLLAEAGVSERPALAGVQDKASAAMLSLPVRRRGERFILKLDPPDYPNLVDDEAFFLSLAHETHLPAVRASVLTDASDRHGLLVTRFDRVADTSLAVDAVRSIAVEDAAQVAGVWPADKYNLSFEQAASALIGVTKAPAVAGLRLLEQLAFAWLTGNGDQHAKNLSVFEAVPGEFRVAPAYDLPATLFYGDETLALTVGGRDTLTAARFVEAANEIGVPPRAATRALSSALNTLAALPDRIEAGALPFDRRVNVKAARTLRRRHRELGEGLARLREA</sequence>
<evidence type="ECO:0000256" key="1">
    <source>
        <dbReference type="ARBA" id="ARBA00010164"/>
    </source>
</evidence>
<dbReference type="PANTHER" id="PTHR37419:SF1">
    <property type="entry name" value="SERINE_THREONINE-PROTEIN KINASE TOXIN HIPA"/>
    <property type="match status" value="1"/>
</dbReference>
<gene>
    <name evidence="6" type="ORF">ET445_10060</name>
</gene>
<dbReference type="GO" id="GO:0005829">
    <property type="term" value="C:cytosol"/>
    <property type="evidence" value="ECO:0007669"/>
    <property type="project" value="TreeGrafter"/>
</dbReference>
<dbReference type="GO" id="GO:0004674">
    <property type="term" value="F:protein serine/threonine kinase activity"/>
    <property type="evidence" value="ECO:0007669"/>
    <property type="project" value="TreeGrafter"/>
</dbReference>
<evidence type="ECO:0000259" key="4">
    <source>
        <dbReference type="Pfam" id="PF07804"/>
    </source>
</evidence>
<dbReference type="Pfam" id="PF07804">
    <property type="entry name" value="HipA_C"/>
    <property type="match status" value="1"/>
</dbReference>
<accession>A0A4P6FCM7</accession>
<dbReference type="InterPro" id="IPR017508">
    <property type="entry name" value="HipA_N1"/>
</dbReference>
<feature type="domain" description="HipA N-terminal subdomain 1" evidence="5">
    <location>
        <begin position="17"/>
        <end position="113"/>
    </location>
</feature>
<dbReference type="KEGG" id="agf:ET445_10060"/>
<protein>
    <submittedName>
        <fullName evidence="6">Type II toxin-antitoxin system HipA family toxin</fullName>
    </submittedName>
</protein>
<dbReference type="InterPro" id="IPR012893">
    <property type="entry name" value="HipA-like_C"/>
</dbReference>
<keyword evidence="2" id="KW-0808">Transferase</keyword>
<evidence type="ECO:0000256" key="2">
    <source>
        <dbReference type="ARBA" id="ARBA00022679"/>
    </source>
</evidence>
<evidence type="ECO:0000313" key="6">
    <source>
        <dbReference type="EMBL" id="QAY73634.1"/>
    </source>
</evidence>
<proteinExistence type="inferred from homology"/>
<name>A0A4P6FCM7_9MICO</name>
<reference evidence="6 7" key="1">
    <citation type="submission" date="2019-01" db="EMBL/GenBank/DDBJ databases">
        <title>Genome sequencing of strain FW100M-8.</title>
        <authorList>
            <person name="Heo J."/>
            <person name="Kim S.-J."/>
            <person name="Kim J.-S."/>
            <person name="Hong S.-B."/>
            <person name="Kwon S.-W."/>
        </authorList>
    </citation>
    <scope>NUCLEOTIDE SEQUENCE [LARGE SCALE GENOMIC DNA]</scope>
    <source>
        <strain evidence="6 7">FW100M-8</strain>
    </source>
</reference>
<dbReference type="InterPro" id="IPR052028">
    <property type="entry name" value="HipA_Ser/Thr_kinase"/>
</dbReference>
<dbReference type="NCBIfam" id="TIGR03071">
    <property type="entry name" value="couple_hipA"/>
    <property type="match status" value="1"/>
</dbReference>
<dbReference type="OrthoDB" id="3182374at2"/>
<keyword evidence="7" id="KW-1185">Reference proteome</keyword>
<comment type="similarity">
    <text evidence="1">Belongs to the HipA Ser/Thr kinase family.</text>
</comment>
<keyword evidence="3" id="KW-0418">Kinase</keyword>
<dbReference type="EMBL" id="CP035491">
    <property type="protein sequence ID" value="QAY73634.1"/>
    <property type="molecule type" value="Genomic_DNA"/>
</dbReference>
<dbReference type="AlphaFoldDB" id="A0A4P6FCM7"/>
<evidence type="ECO:0000259" key="5">
    <source>
        <dbReference type="Pfam" id="PF13657"/>
    </source>
</evidence>
<organism evidence="6 7">
    <name type="scientific">Agromyces protaetiae</name>
    <dbReference type="NCBI Taxonomy" id="2509455"/>
    <lineage>
        <taxon>Bacteria</taxon>
        <taxon>Bacillati</taxon>
        <taxon>Actinomycetota</taxon>
        <taxon>Actinomycetes</taxon>
        <taxon>Micrococcales</taxon>
        <taxon>Microbacteriaceae</taxon>
        <taxon>Agromyces</taxon>
    </lineage>
</organism>
<feature type="domain" description="HipA-like C-terminal" evidence="4">
    <location>
        <begin position="152"/>
        <end position="370"/>
    </location>
</feature>
<dbReference type="PANTHER" id="PTHR37419">
    <property type="entry name" value="SERINE/THREONINE-PROTEIN KINASE TOXIN HIPA"/>
    <property type="match status" value="1"/>
</dbReference>
<dbReference type="Pfam" id="PF13657">
    <property type="entry name" value="Couple_hipA"/>
    <property type="match status" value="1"/>
</dbReference>
<evidence type="ECO:0000256" key="3">
    <source>
        <dbReference type="ARBA" id="ARBA00022777"/>
    </source>
</evidence>
<dbReference type="Proteomes" id="UP000291259">
    <property type="component" value="Chromosome"/>
</dbReference>